<organism evidence="2 3">
    <name type="scientific">Taxus chinensis</name>
    <name type="common">Chinese yew</name>
    <name type="synonym">Taxus wallichiana var. chinensis</name>
    <dbReference type="NCBI Taxonomy" id="29808"/>
    <lineage>
        <taxon>Eukaryota</taxon>
        <taxon>Viridiplantae</taxon>
        <taxon>Streptophyta</taxon>
        <taxon>Embryophyta</taxon>
        <taxon>Tracheophyta</taxon>
        <taxon>Spermatophyta</taxon>
        <taxon>Pinopsida</taxon>
        <taxon>Pinidae</taxon>
        <taxon>Conifers II</taxon>
        <taxon>Cupressales</taxon>
        <taxon>Taxaceae</taxon>
        <taxon>Taxus</taxon>
    </lineage>
</organism>
<feature type="non-terminal residue" evidence="2">
    <location>
        <position position="175"/>
    </location>
</feature>
<dbReference type="AlphaFoldDB" id="A0AA38BSL6"/>
<gene>
    <name evidence="2" type="ORF">KI387_033677</name>
</gene>
<proteinExistence type="predicted"/>
<name>A0AA38BSL6_TAXCH</name>
<evidence type="ECO:0000256" key="1">
    <source>
        <dbReference type="SAM" id="MobiDB-lite"/>
    </source>
</evidence>
<protein>
    <submittedName>
        <fullName evidence="2">Uncharacterized protein</fullName>
    </submittedName>
</protein>
<comment type="caution">
    <text evidence="2">The sequence shown here is derived from an EMBL/GenBank/DDBJ whole genome shotgun (WGS) entry which is preliminary data.</text>
</comment>
<sequence length="175" mass="19235">VTDGGLLTNHGNLCATDVSSDTDASSYITINCPHAQCGRSYSGVNRAMKTQRKKSTVTGDTDFQPTHPKPKGNGNTTGRFLNFPSTGKMVTQRLGIWFENIPPKTLAWTVMKDESDISLTEDSSLHLNDSGLHMYDAQRNLQWFAIPSEKVVVAVQQELFTPILEIPPLKLQASV</sequence>
<evidence type="ECO:0000313" key="3">
    <source>
        <dbReference type="Proteomes" id="UP000824469"/>
    </source>
</evidence>
<dbReference type="EMBL" id="JAHRHJ020003813">
    <property type="protein sequence ID" value="KAH9289560.1"/>
    <property type="molecule type" value="Genomic_DNA"/>
</dbReference>
<evidence type="ECO:0000313" key="2">
    <source>
        <dbReference type="EMBL" id="KAH9289560.1"/>
    </source>
</evidence>
<keyword evidence="3" id="KW-1185">Reference proteome</keyword>
<reference evidence="2 3" key="1">
    <citation type="journal article" date="2021" name="Nat. Plants">
        <title>The Taxus genome provides insights into paclitaxel biosynthesis.</title>
        <authorList>
            <person name="Xiong X."/>
            <person name="Gou J."/>
            <person name="Liao Q."/>
            <person name="Li Y."/>
            <person name="Zhou Q."/>
            <person name="Bi G."/>
            <person name="Li C."/>
            <person name="Du R."/>
            <person name="Wang X."/>
            <person name="Sun T."/>
            <person name="Guo L."/>
            <person name="Liang H."/>
            <person name="Lu P."/>
            <person name="Wu Y."/>
            <person name="Zhang Z."/>
            <person name="Ro D.K."/>
            <person name="Shang Y."/>
            <person name="Huang S."/>
            <person name="Yan J."/>
        </authorList>
    </citation>
    <scope>NUCLEOTIDE SEQUENCE [LARGE SCALE GENOMIC DNA]</scope>
    <source>
        <strain evidence="2">Ta-2019</strain>
    </source>
</reference>
<dbReference type="Proteomes" id="UP000824469">
    <property type="component" value="Unassembled WGS sequence"/>
</dbReference>
<feature type="region of interest" description="Disordered" evidence="1">
    <location>
        <begin position="49"/>
        <end position="77"/>
    </location>
</feature>
<accession>A0AA38BSL6</accession>